<reference evidence="2" key="1">
    <citation type="submission" date="2010-05" db="EMBL/GenBank/DDBJ databases">
        <title>The draft genome of Desulfonatronospira thiodismutans ASO3-1.</title>
        <authorList>
            <consortium name="US DOE Joint Genome Institute (JGI-PGF)"/>
            <person name="Lucas S."/>
            <person name="Copeland A."/>
            <person name="Lapidus A."/>
            <person name="Cheng J.-F."/>
            <person name="Bruce D."/>
            <person name="Goodwin L."/>
            <person name="Pitluck S."/>
            <person name="Chertkov O."/>
            <person name="Brettin T."/>
            <person name="Detter J.C."/>
            <person name="Han C."/>
            <person name="Land M.L."/>
            <person name="Hauser L."/>
            <person name="Kyrpides N."/>
            <person name="Mikhailova N."/>
            <person name="Muyzer G."/>
            <person name="Woyke T."/>
        </authorList>
    </citation>
    <scope>NUCLEOTIDE SEQUENCE [LARGE SCALE GENOMIC DNA]</scope>
    <source>
        <strain evidence="2">ASO3-1</strain>
    </source>
</reference>
<organism evidence="2 3">
    <name type="scientific">Desulfonatronospira thiodismutans ASO3-1</name>
    <dbReference type="NCBI Taxonomy" id="555779"/>
    <lineage>
        <taxon>Bacteria</taxon>
        <taxon>Pseudomonadati</taxon>
        <taxon>Thermodesulfobacteriota</taxon>
        <taxon>Desulfovibrionia</taxon>
        <taxon>Desulfovibrionales</taxon>
        <taxon>Desulfonatronovibrionaceae</taxon>
        <taxon>Desulfonatronospira</taxon>
    </lineage>
</organism>
<dbReference type="PANTHER" id="PTHR37291">
    <property type="entry name" value="5-METHYLCYTOSINE-SPECIFIC RESTRICTION ENZYME B"/>
    <property type="match status" value="1"/>
</dbReference>
<dbReference type="Gene3D" id="3.40.50.300">
    <property type="entry name" value="P-loop containing nucleotide triphosphate hydrolases"/>
    <property type="match status" value="1"/>
</dbReference>
<keyword evidence="3" id="KW-1185">Reference proteome</keyword>
<dbReference type="EMBL" id="ACJN02000002">
    <property type="protein sequence ID" value="EFI34401.1"/>
    <property type="molecule type" value="Genomic_DNA"/>
</dbReference>
<dbReference type="OrthoDB" id="9781481at2"/>
<dbReference type="GO" id="GO:0005524">
    <property type="term" value="F:ATP binding"/>
    <property type="evidence" value="ECO:0007669"/>
    <property type="project" value="InterPro"/>
</dbReference>
<sequence>MIKPPQKMIDSFLEWYKKDVHAENEDYYHETITLDYLSGLSRSDFIDFFYNFAHEGGRVQSGGYRTSKQFRETINSQYEQFLPFILSPFEAKFDELQWLNRIEDFKYFGNGLATIYLNRVDKKRFPILNNKTAKALQLFDIKLSSKTIERYQDTKAAQQKLIDWFPELENFFRVDSLCHFLAGEKEGKKIADELLSNLRNTPNDDENSKHPVQKKDFGTLPSLNTILYGPPGTGKTWKLRKEYMDQFTDTSATLSQEEYAARLVSDLAWWKVIAMVMMDLKESRVSEIMGHPLMQARIKRSSSANPRAAIWAHIQMHTKQECQNVKYTKRYEPLLFWKGDNSVWSIDLELAEETVPDLKEKLEEFNSFEPGKPTKVERYDFTTFHQSFSYEDFVEGIKPVMPAEDATEEIPDSLTYEVRPGIFKKMVQWAQADPEHNYALFIDEINRGNVASIFGELIALIEEDKRQGAEHELTATLPYSQTKFVVPKNLYIIGAMNTADRSVEALDTALRRRFTFIAVQPEPETLPAAGEVEGLNVDLRKMLYTINARIQKLLDKDHCIGHSYFLGVRNFQDLQGVFATKILPLLEEYFYGDPARIGMVLGEKFVSRNYESINWASGDWGQEEFDERHIFVIKDPRSLSQEDFQSIYE</sequence>
<dbReference type="AlphaFoldDB" id="D6SNS5"/>
<name>D6SNS5_9BACT</name>
<gene>
    <name evidence="2" type="ORF">Dthio_PD1756</name>
</gene>
<protein>
    <submittedName>
        <fullName evidence="2">ATPase associated with various cellular activities AAA_5</fullName>
    </submittedName>
</protein>
<dbReference type="Pfam" id="PF07728">
    <property type="entry name" value="AAA_5"/>
    <property type="match status" value="1"/>
</dbReference>
<comment type="caution">
    <text evidence="2">The sequence shown here is derived from an EMBL/GenBank/DDBJ whole genome shotgun (WGS) entry which is preliminary data.</text>
</comment>
<dbReference type="RefSeq" id="WP_008869724.1">
    <property type="nucleotide sequence ID" value="NZ_ACJN02000002.1"/>
</dbReference>
<dbReference type="SUPFAM" id="SSF52540">
    <property type="entry name" value="P-loop containing nucleoside triphosphate hydrolases"/>
    <property type="match status" value="1"/>
</dbReference>
<feature type="domain" description="ATPase dynein-related AAA" evidence="1">
    <location>
        <begin position="382"/>
        <end position="514"/>
    </location>
</feature>
<dbReference type="PANTHER" id="PTHR37291:SF1">
    <property type="entry name" value="TYPE IV METHYL-DIRECTED RESTRICTION ENZYME ECOKMCRB SUBUNIT"/>
    <property type="match status" value="1"/>
</dbReference>
<dbReference type="InterPro" id="IPR027417">
    <property type="entry name" value="P-loop_NTPase"/>
</dbReference>
<proteinExistence type="predicted"/>
<dbReference type="InterPro" id="IPR052934">
    <property type="entry name" value="Methyl-DNA_Rec/Restrict_Enz"/>
</dbReference>
<dbReference type="InterPro" id="IPR011704">
    <property type="entry name" value="ATPase_dyneun-rel_AAA"/>
</dbReference>
<evidence type="ECO:0000259" key="1">
    <source>
        <dbReference type="Pfam" id="PF07728"/>
    </source>
</evidence>
<dbReference type="Proteomes" id="UP000005496">
    <property type="component" value="Unassembled WGS sequence"/>
</dbReference>
<evidence type="ECO:0000313" key="2">
    <source>
        <dbReference type="EMBL" id="EFI34401.1"/>
    </source>
</evidence>
<accession>D6SNS5</accession>
<evidence type="ECO:0000313" key="3">
    <source>
        <dbReference type="Proteomes" id="UP000005496"/>
    </source>
</evidence>
<dbReference type="eggNOG" id="COG1401">
    <property type="taxonomic scope" value="Bacteria"/>
</dbReference>
<dbReference type="GO" id="GO:0016887">
    <property type="term" value="F:ATP hydrolysis activity"/>
    <property type="evidence" value="ECO:0007669"/>
    <property type="project" value="InterPro"/>
</dbReference>